<dbReference type="InterPro" id="IPR018170">
    <property type="entry name" value="Aldo/ket_reductase_CS"/>
</dbReference>
<accession>A0ABP9JK72</accession>
<feature type="domain" description="NADP-dependent oxidoreductase" evidence="1">
    <location>
        <begin position="14"/>
        <end position="309"/>
    </location>
</feature>
<comment type="caution">
    <text evidence="2">The sequence shown here is derived from an EMBL/GenBank/DDBJ whole genome shotgun (WGS) entry which is preliminary data.</text>
</comment>
<dbReference type="Pfam" id="PF00248">
    <property type="entry name" value="Aldo_ket_red"/>
    <property type="match status" value="1"/>
</dbReference>
<dbReference type="PANTHER" id="PTHR43364:SF18">
    <property type="entry name" value="OXIDOREDUCTASE"/>
    <property type="match status" value="1"/>
</dbReference>
<evidence type="ECO:0000259" key="1">
    <source>
        <dbReference type="Pfam" id="PF00248"/>
    </source>
</evidence>
<dbReference type="PROSITE" id="PS00062">
    <property type="entry name" value="ALDOKETO_REDUCTASE_2"/>
    <property type="match status" value="1"/>
</dbReference>
<dbReference type="InterPro" id="IPR023210">
    <property type="entry name" value="NADP_OxRdtase_dom"/>
</dbReference>
<dbReference type="Gene3D" id="3.20.20.100">
    <property type="entry name" value="NADP-dependent oxidoreductase domain"/>
    <property type="match status" value="1"/>
</dbReference>
<gene>
    <name evidence="2" type="ORF">GCM10023258_35890</name>
</gene>
<keyword evidence="3" id="KW-1185">Reference proteome</keyword>
<reference evidence="3" key="1">
    <citation type="journal article" date="2019" name="Int. J. Syst. Evol. Microbiol.">
        <title>The Global Catalogue of Microorganisms (GCM) 10K type strain sequencing project: providing services to taxonomists for standard genome sequencing and annotation.</title>
        <authorList>
            <consortium name="The Broad Institute Genomics Platform"/>
            <consortium name="The Broad Institute Genome Sequencing Center for Infectious Disease"/>
            <person name="Wu L."/>
            <person name="Ma J."/>
        </authorList>
    </citation>
    <scope>NUCLEOTIDE SEQUENCE [LARGE SCALE GENOMIC DNA]</scope>
    <source>
        <strain evidence="3">JCM 17687</strain>
    </source>
</reference>
<dbReference type="Proteomes" id="UP001500427">
    <property type="component" value="Unassembled WGS sequence"/>
</dbReference>
<proteinExistence type="predicted"/>
<organism evidence="2 3">
    <name type="scientific">Terrabacter aeriphilus</name>
    <dbReference type="NCBI Taxonomy" id="515662"/>
    <lineage>
        <taxon>Bacteria</taxon>
        <taxon>Bacillati</taxon>
        <taxon>Actinomycetota</taxon>
        <taxon>Actinomycetes</taxon>
        <taxon>Micrococcales</taxon>
        <taxon>Intrasporangiaceae</taxon>
        <taxon>Terrabacter</taxon>
    </lineage>
</organism>
<name>A0ABP9JK72_9MICO</name>
<sequence length="322" mass="33867">MRRRLGSSGLPVTPLALGTMLWGNAVDRHEAGEHLRAFVDAGGNLVDTAYGYGGGDAESILGELLEGTVSREDVVVCTKAGISRADGTRRVDVSRRGLMAQLDTSLGRLRSDHVDLWLVHTWSDDVPLAETMSALEWAVTSGRARYVGVSNYSAWQATRALSLLEAARIPLVANEVEYSLTSRSPETELAPAAEALGFGLLPWSPLARGVLTGKYRNGIPSGSRAGSPDFPNFAGRFLDERSSRIADAVAMAARGLGTTPAEVALAWVRDRPGVAAPIVGARTSGQLRSALASLELVLPDEIVAALDDVSSPSGGAGAPGRR</sequence>
<dbReference type="PANTHER" id="PTHR43364">
    <property type="entry name" value="NADH-SPECIFIC METHYLGLYOXAL REDUCTASE-RELATED"/>
    <property type="match status" value="1"/>
</dbReference>
<dbReference type="RefSeq" id="WP_345508891.1">
    <property type="nucleotide sequence ID" value="NZ_BAABIW010000026.1"/>
</dbReference>
<dbReference type="SUPFAM" id="SSF51430">
    <property type="entry name" value="NAD(P)-linked oxidoreductase"/>
    <property type="match status" value="1"/>
</dbReference>
<protein>
    <submittedName>
        <fullName evidence="2">Aldo/keto reductase</fullName>
    </submittedName>
</protein>
<dbReference type="InterPro" id="IPR050523">
    <property type="entry name" value="AKR_Detox_Biosynth"/>
</dbReference>
<evidence type="ECO:0000313" key="3">
    <source>
        <dbReference type="Proteomes" id="UP001500427"/>
    </source>
</evidence>
<dbReference type="EMBL" id="BAABIW010000026">
    <property type="protein sequence ID" value="GAA5034759.1"/>
    <property type="molecule type" value="Genomic_DNA"/>
</dbReference>
<dbReference type="InterPro" id="IPR036812">
    <property type="entry name" value="NAD(P)_OxRdtase_dom_sf"/>
</dbReference>
<evidence type="ECO:0000313" key="2">
    <source>
        <dbReference type="EMBL" id="GAA5034759.1"/>
    </source>
</evidence>